<evidence type="ECO:0000313" key="3">
    <source>
        <dbReference type="Proteomes" id="UP000035900"/>
    </source>
</evidence>
<dbReference type="OrthoDB" id="1272958at2"/>
<dbReference type="RefSeq" id="WP_048500749.1">
    <property type="nucleotide sequence ID" value="NZ_LFNG01000041.1"/>
</dbReference>
<accession>A0A0J7IVP3</accession>
<organism evidence="2 3">
    <name type="scientific">Chryseobacterium koreense CCUG 49689</name>
    <dbReference type="NCBI Taxonomy" id="1304281"/>
    <lineage>
        <taxon>Bacteria</taxon>
        <taxon>Pseudomonadati</taxon>
        <taxon>Bacteroidota</taxon>
        <taxon>Flavobacteriia</taxon>
        <taxon>Flavobacteriales</taxon>
        <taxon>Weeksellaceae</taxon>
        <taxon>Chryseobacterium group</taxon>
        <taxon>Chryseobacterium</taxon>
    </lineage>
</organism>
<name>A0A0J7IVP3_9FLAO</name>
<dbReference type="PATRIC" id="fig|1304281.5.peg.3128"/>
<dbReference type="EMBL" id="LFNG01000041">
    <property type="protein sequence ID" value="KMQ70057.1"/>
    <property type="molecule type" value="Genomic_DNA"/>
</dbReference>
<keyword evidence="3" id="KW-1185">Reference proteome</keyword>
<evidence type="ECO:0000313" key="2">
    <source>
        <dbReference type="EMBL" id="KMQ70057.1"/>
    </source>
</evidence>
<feature type="chain" id="PRO_5005289278" evidence="1">
    <location>
        <begin position="22"/>
        <end position="151"/>
    </location>
</feature>
<proteinExistence type="predicted"/>
<protein>
    <submittedName>
        <fullName evidence="2">Uncharacterized protein</fullName>
    </submittedName>
</protein>
<gene>
    <name evidence="2" type="ORF">ACM44_14365</name>
</gene>
<dbReference type="PROSITE" id="PS51257">
    <property type="entry name" value="PROKAR_LIPOPROTEIN"/>
    <property type="match status" value="1"/>
</dbReference>
<dbReference type="STRING" id="1304281.ACM44_14365"/>
<dbReference type="Proteomes" id="UP000035900">
    <property type="component" value="Unassembled WGS sequence"/>
</dbReference>
<evidence type="ECO:0000256" key="1">
    <source>
        <dbReference type="SAM" id="SignalP"/>
    </source>
</evidence>
<sequence>MKKLFALLVSALVFASLVSCNSQKIYSDFDYSYSRSGGIAPIYENFLIKGNDALYSFEGQGKNIKKEFKVTDDEIKMIETALTENNFLKIREDLKKIYDHISVSINVKKGKNSGRKTDASLIMEGDQKKWDNINNAFRQLIQSKVSVPETK</sequence>
<comment type="caution">
    <text evidence="2">The sequence shown here is derived from an EMBL/GenBank/DDBJ whole genome shotgun (WGS) entry which is preliminary data.</text>
</comment>
<feature type="signal peptide" evidence="1">
    <location>
        <begin position="1"/>
        <end position="21"/>
    </location>
</feature>
<reference evidence="2 3" key="1">
    <citation type="journal article" date="2004" name="Int. J. Syst. Evol. Microbiol.">
        <title>Kaistella koreensis gen. nov., sp. nov., a novel member of the Chryseobacterium-Bergeyella-Riemerella branch.</title>
        <authorList>
            <person name="Kim M.K."/>
            <person name="Im W.T."/>
            <person name="Shin Y.K."/>
            <person name="Lim J.H."/>
            <person name="Kim S.H."/>
            <person name="Lee B.C."/>
            <person name="Park M.Y."/>
            <person name="Lee K.Y."/>
            <person name="Lee S.T."/>
        </authorList>
    </citation>
    <scope>NUCLEOTIDE SEQUENCE [LARGE SCALE GENOMIC DNA]</scope>
    <source>
        <strain evidence="2 3">CCUG 49689</strain>
    </source>
</reference>
<keyword evidence="1" id="KW-0732">Signal</keyword>
<dbReference type="AlphaFoldDB" id="A0A0J7IVP3"/>